<keyword evidence="3" id="KW-0444">Lipid biosynthesis</keyword>
<dbReference type="InterPro" id="IPR050187">
    <property type="entry name" value="Lipid_Phosphate_FormReg"/>
</dbReference>
<evidence type="ECO:0000256" key="6">
    <source>
        <dbReference type="ARBA" id="ARBA00022777"/>
    </source>
</evidence>
<keyword evidence="8" id="KW-0443">Lipid metabolism</keyword>
<dbReference type="PROSITE" id="PS50146">
    <property type="entry name" value="DAGK"/>
    <property type="match status" value="1"/>
</dbReference>
<feature type="domain" description="DAGKc" evidence="12">
    <location>
        <begin position="1"/>
        <end position="113"/>
    </location>
</feature>
<keyword evidence="14" id="KW-1185">Reference proteome</keyword>
<evidence type="ECO:0000313" key="14">
    <source>
        <dbReference type="Proteomes" id="UP001597452"/>
    </source>
</evidence>
<dbReference type="NCBIfam" id="TIGR00147">
    <property type="entry name" value="YegS/Rv2252/BmrU family lipid kinase"/>
    <property type="match status" value="1"/>
</dbReference>
<comment type="caution">
    <text evidence="13">The sequence shown here is derived from an EMBL/GenBank/DDBJ whole genome shotgun (WGS) entry which is preliminary data.</text>
</comment>
<keyword evidence="4 13" id="KW-0808">Transferase</keyword>
<evidence type="ECO:0000256" key="2">
    <source>
        <dbReference type="ARBA" id="ARBA00005983"/>
    </source>
</evidence>
<dbReference type="RefSeq" id="WP_377330354.1">
    <property type="nucleotide sequence ID" value="NZ_JBHUMZ010000052.1"/>
</dbReference>
<dbReference type="Gene3D" id="3.40.50.10330">
    <property type="entry name" value="Probable inorganic polyphosphate/atp-NAD kinase, domain 1"/>
    <property type="match status" value="1"/>
</dbReference>
<organism evidence="13 14">
    <name type="scientific">Piscibacillus salipiscarius</name>
    <dbReference type="NCBI Taxonomy" id="299480"/>
    <lineage>
        <taxon>Bacteria</taxon>
        <taxon>Bacillati</taxon>
        <taxon>Bacillota</taxon>
        <taxon>Bacilli</taxon>
        <taxon>Bacillales</taxon>
        <taxon>Bacillaceae</taxon>
        <taxon>Piscibacillus</taxon>
    </lineage>
</organism>
<sequence>MYVLIINPVAGRGKGIKIVKEYLKGVQNPQNYKSYYTEYPGHATKLVAQVVSLHEEKIEMLVVVGGDGTFYEVINGVKAYGDLPLAFVPVGSGNDFARGCSMPLDPKESLRTIFKQKRFQSYWAGTYLTDGRPARLEKLFASSLGIGFDAEVAERTNESKWKAWFNRIHLSFLVYVIGLIVTIFKFQPKNIHLTIDGKERELKGIWMLTITNHPYFGGGMKIAPDATINKQTFHVTIVHQISKLKLLLLFITVFFGKHTRLKEVEMLKGSEIMVRSDESIIYHADGYTGKCYECHVRKEQGPRRVVRKN</sequence>
<evidence type="ECO:0000256" key="9">
    <source>
        <dbReference type="ARBA" id="ARBA00023209"/>
    </source>
</evidence>
<dbReference type="EMBL" id="JBHUMZ010000052">
    <property type="protein sequence ID" value="MFD2640239.1"/>
    <property type="molecule type" value="Genomic_DNA"/>
</dbReference>
<dbReference type="InterPro" id="IPR045540">
    <property type="entry name" value="YegS/DAGK_C"/>
</dbReference>
<dbReference type="Proteomes" id="UP001597452">
    <property type="component" value="Unassembled WGS sequence"/>
</dbReference>
<dbReference type="EC" id="2.7.1.-" evidence="13"/>
<dbReference type="Gene3D" id="2.60.200.40">
    <property type="match status" value="1"/>
</dbReference>
<evidence type="ECO:0000256" key="4">
    <source>
        <dbReference type="ARBA" id="ARBA00022679"/>
    </source>
</evidence>
<dbReference type="SUPFAM" id="SSF111331">
    <property type="entry name" value="NAD kinase/diacylglycerol kinase-like"/>
    <property type="match status" value="1"/>
</dbReference>
<gene>
    <name evidence="13" type="ORF">ACFSW4_15325</name>
</gene>
<evidence type="ECO:0000256" key="5">
    <source>
        <dbReference type="ARBA" id="ARBA00022741"/>
    </source>
</evidence>
<dbReference type="SMART" id="SM00046">
    <property type="entry name" value="DAGKc"/>
    <property type="match status" value="1"/>
</dbReference>
<accession>A0ABW5QDY1</accession>
<dbReference type="GO" id="GO:0016301">
    <property type="term" value="F:kinase activity"/>
    <property type="evidence" value="ECO:0007669"/>
    <property type="project" value="UniProtKB-KW"/>
</dbReference>
<keyword evidence="10" id="KW-1208">Phospholipid metabolism</keyword>
<dbReference type="Pfam" id="PF00781">
    <property type="entry name" value="DAGK_cat"/>
    <property type="match status" value="1"/>
</dbReference>
<protein>
    <submittedName>
        <fullName evidence="13">Diacylglycerol/lipid kinase family protein</fullName>
        <ecNumber evidence="13">2.7.1.-</ecNumber>
    </submittedName>
</protein>
<dbReference type="PANTHER" id="PTHR12358:SF54">
    <property type="entry name" value="SPHINGOSINE KINASE RELATED PROTEIN"/>
    <property type="match status" value="1"/>
</dbReference>
<evidence type="ECO:0000256" key="1">
    <source>
        <dbReference type="ARBA" id="ARBA00001946"/>
    </source>
</evidence>
<proteinExistence type="inferred from homology"/>
<evidence type="ECO:0000256" key="8">
    <source>
        <dbReference type="ARBA" id="ARBA00023098"/>
    </source>
</evidence>
<evidence type="ECO:0000313" key="13">
    <source>
        <dbReference type="EMBL" id="MFD2640239.1"/>
    </source>
</evidence>
<dbReference type="InterPro" id="IPR017438">
    <property type="entry name" value="ATP-NAD_kinase_N"/>
</dbReference>
<keyword evidence="11" id="KW-0812">Transmembrane</keyword>
<comment type="cofactor">
    <cofactor evidence="1">
        <name>Mg(2+)</name>
        <dbReference type="ChEBI" id="CHEBI:18420"/>
    </cofactor>
</comment>
<reference evidence="14" key="1">
    <citation type="journal article" date="2019" name="Int. J. Syst. Evol. Microbiol.">
        <title>The Global Catalogue of Microorganisms (GCM) 10K type strain sequencing project: providing services to taxonomists for standard genome sequencing and annotation.</title>
        <authorList>
            <consortium name="The Broad Institute Genomics Platform"/>
            <consortium name="The Broad Institute Genome Sequencing Center for Infectious Disease"/>
            <person name="Wu L."/>
            <person name="Ma J."/>
        </authorList>
    </citation>
    <scope>NUCLEOTIDE SEQUENCE [LARGE SCALE GENOMIC DNA]</scope>
    <source>
        <strain evidence="14">TISTR 1571</strain>
    </source>
</reference>
<evidence type="ECO:0000256" key="10">
    <source>
        <dbReference type="ARBA" id="ARBA00023264"/>
    </source>
</evidence>
<evidence type="ECO:0000256" key="11">
    <source>
        <dbReference type="SAM" id="Phobius"/>
    </source>
</evidence>
<dbReference type="PANTHER" id="PTHR12358">
    <property type="entry name" value="SPHINGOSINE KINASE"/>
    <property type="match status" value="1"/>
</dbReference>
<keyword evidence="11" id="KW-1133">Transmembrane helix</keyword>
<keyword evidence="11" id="KW-0472">Membrane</keyword>
<evidence type="ECO:0000256" key="3">
    <source>
        <dbReference type="ARBA" id="ARBA00022516"/>
    </source>
</evidence>
<keyword evidence="5" id="KW-0547">Nucleotide-binding</keyword>
<comment type="similarity">
    <text evidence="2">Belongs to the diacylglycerol/lipid kinase family.</text>
</comment>
<keyword evidence="7" id="KW-0067">ATP-binding</keyword>
<name>A0ABW5QDY1_9BACI</name>
<keyword evidence="9" id="KW-0594">Phospholipid biosynthesis</keyword>
<feature type="transmembrane region" description="Helical" evidence="11">
    <location>
        <begin position="164"/>
        <end position="184"/>
    </location>
</feature>
<keyword evidence="6 13" id="KW-0418">Kinase</keyword>
<dbReference type="Pfam" id="PF19279">
    <property type="entry name" value="YegS_C"/>
    <property type="match status" value="1"/>
</dbReference>
<evidence type="ECO:0000259" key="12">
    <source>
        <dbReference type="PROSITE" id="PS50146"/>
    </source>
</evidence>
<dbReference type="InterPro" id="IPR001206">
    <property type="entry name" value="Diacylglycerol_kinase_cat_dom"/>
</dbReference>
<evidence type="ECO:0000256" key="7">
    <source>
        <dbReference type="ARBA" id="ARBA00022840"/>
    </source>
</evidence>
<dbReference type="InterPro" id="IPR005218">
    <property type="entry name" value="Diacylglycerol/lipid_kinase"/>
</dbReference>
<dbReference type="InterPro" id="IPR016064">
    <property type="entry name" value="NAD/diacylglycerol_kinase_sf"/>
</dbReference>